<keyword evidence="6" id="KW-1185">Reference proteome</keyword>
<comment type="caution">
    <text evidence="5">The sequence shown here is derived from an EMBL/GenBank/DDBJ whole genome shotgun (WGS) entry which is preliminary data.</text>
</comment>
<keyword evidence="3" id="KW-0732">Signal</keyword>
<organism evidence="5 6">
    <name type="scientific">Geodia barretti</name>
    <name type="common">Barrett's horny sponge</name>
    <dbReference type="NCBI Taxonomy" id="519541"/>
    <lineage>
        <taxon>Eukaryota</taxon>
        <taxon>Metazoa</taxon>
        <taxon>Porifera</taxon>
        <taxon>Demospongiae</taxon>
        <taxon>Heteroscleromorpha</taxon>
        <taxon>Tetractinellida</taxon>
        <taxon>Astrophorina</taxon>
        <taxon>Geodiidae</taxon>
        <taxon>Geodia</taxon>
    </lineage>
</organism>
<dbReference type="InterPro" id="IPR013783">
    <property type="entry name" value="Ig-like_fold"/>
</dbReference>
<protein>
    <recommendedName>
        <fullName evidence="4">Fibronectin type-III domain-containing protein</fullName>
    </recommendedName>
</protein>
<sequence>MELFQVFLLYGLISVAQGQSSENVPLGNNVTLNCTYERGIQWEIIGSGNTSLNIYLDYVPPEAIERGIVPVPHQKAGDANVNRLKVLGSLENNQTQIKCTESGNGSVTIASYILTVIGPPERPGEVRGWVVEFSPLRLRLEWEEPFSHTDHPVLHYTLYTRDGGALFTANTSSVTFGLQDVEFSSNCIRSADGIGVAAVSDIGESELSPIESIWRGTWPFYHGGVKVNIDKFIVYFNPLYFPCNKNKVVVAQFPQLCEGQEMRYRVEVEEERTGRLVYQDTRVSEYRGGDVDYSNTTSSLLDHGYYTALVFLHTGGQNISSFPFRLLNSGGTKETSEKESSGIGAQENDSKTGDVLLSVIVVLTALVICFLVAAVVVGAILVKNKFFSTTREVKESGNPIYEGPLYENMEESPGTSLPPPPPSARRRGSVSRSVDNVYHSSPVPIPTGPETEGLYAELLAAKKQESQTRAPGG</sequence>
<evidence type="ECO:0000313" key="5">
    <source>
        <dbReference type="EMBL" id="CAI8046183.1"/>
    </source>
</evidence>
<dbReference type="Proteomes" id="UP001174909">
    <property type="component" value="Unassembled WGS sequence"/>
</dbReference>
<dbReference type="InterPro" id="IPR003961">
    <property type="entry name" value="FN3_dom"/>
</dbReference>
<reference evidence="5" key="1">
    <citation type="submission" date="2023-03" db="EMBL/GenBank/DDBJ databases">
        <authorList>
            <person name="Steffen K."/>
            <person name="Cardenas P."/>
        </authorList>
    </citation>
    <scope>NUCLEOTIDE SEQUENCE</scope>
</reference>
<feature type="signal peptide" evidence="3">
    <location>
        <begin position="1"/>
        <end position="18"/>
    </location>
</feature>
<feature type="domain" description="Fibronectin type-III" evidence="4">
    <location>
        <begin position="122"/>
        <end position="220"/>
    </location>
</feature>
<feature type="transmembrane region" description="Helical" evidence="2">
    <location>
        <begin position="355"/>
        <end position="382"/>
    </location>
</feature>
<keyword evidence="2" id="KW-0812">Transmembrane</keyword>
<dbReference type="InterPro" id="IPR036116">
    <property type="entry name" value="FN3_sf"/>
</dbReference>
<proteinExistence type="predicted"/>
<feature type="region of interest" description="Disordered" evidence="1">
    <location>
        <begin position="398"/>
        <end position="450"/>
    </location>
</feature>
<name>A0AA35TDX6_GEOBA</name>
<dbReference type="Gene3D" id="2.60.40.10">
    <property type="entry name" value="Immunoglobulins"/>
    <property type="match status" value="1"/>
</dbReference>
<dbReference type="EMBL" id="CASHTH010003539">
    <property type="protein sequence ID" value="CAI8046183.1"/>
    <property type="molecule type" value="Genomic_DNA"/>
</dbReference>
<evidence type="ECO:0000256" key="3">
    <source>
        <dbReference type="SAM" id="SignalP"/>
    </source>
</evidence>
<accession>A0AA35TDX6</accession>
<evidence type="ECO:0000256" key="2">
    <source>
        <dbReference type="SAM" id="Phobius"/>
    </source>
</evidence>
<keyword evidence="2" id="KW-0472">Membrane</keyword>
<evidence type="ECO:0000313" key="6">
    <source>
        <dbReference type="Proteomes" id="UP001174909"/>
    </source>
</evidence>
<evidence type="ECO:0000256" key="1">
    <source>
        <dbReference type="SAM" id="MobiDB-lite"/>
    </source>
</evidence>
<feature type="chain" id="PRO_5041465227" description="Fibronectin type-III domain-containing protein" evidence="3">
    <location>
        <begin position="19"/>
        <end position="473"/>
    </location>
</feature>
<dbReference type="AlphaFoldDB" id="A0AA35TDX6"/>
<gene>
    <name evidence="5" type="ORF">GBAR_LOCUS25522</name>
</gene>
<dbReference type="SUPFAM" id="SSF49265">
    <property type="entry name" value="Fibronectin type III"/>
    <property type="match status" value="1"/>
</dbReference>
<dbReference type="PROSITE" id="PS50853">
    <property type="entry name" value="FN3"/>
    <property type="match status" value="1"/>
</dbReference>
<keyword evidence="2" id="KW-1133">Transmembrane helix</keyword>
<evidence type="ECO:0000259" key="4">
    <source>
        <dbReference type="PROSITE" id="PS50853"/>
    </source>
</evidence>